<feature type="transmembrane region" description="Helical" evidence="2">
    <location>
        <begin position="180"/>
        <end position="202"/>
    </location>
</feature>
<proteinExistence type="inferred from homology"/>
<feature type="transmembrane region" description="Helical" evidence="2">
    <location>
        <begin position="214"/>
        <end position="236"/>
    </location>
</feature>
<protein>
    <submittedName>
        <fullName evidence="4">DMT family transporter</fullName>
    </submittedName>
</protein>
<feature type="domain" description="EamA" evidence="3">
    <location>
        <begin position="183"/>
        <end position="315"/>
    </location>
</feature>
<evidence type="ECO:0000259" key="3">
    <source>
        <dbReference type="Pfam" id="PF00892"/>
    </source>
</evidence>
<dbReference type="RefSeq" id="WP_242163153.1">
    <property type="nucleotide sequence ID" value="NZ_JAJMLW010000001.1"/>
</dbReference>
<sequence length="369" mass="37601">MGDDYQMNRRLGVAAVLVATTGMGLSGLLTRGATRVEFFGAELVGGESIGAFMTVGRMVMGLAFFAVLLLATGKAGLFRRTRLTPAIALGGLLAGVSFAFYMVAALLTTLANAVFLIYTGPLFCTLLARVFRKEPISRFQGACLAAVFAGMLLTSGLVGFDEGGLAVGSLLGTASEEYPLMGLGNAMGLLSGVFYGVSLFCNGYRKDCDSTVRGVWNFLFASAGSLTVAFAMTGAWPLGEVALAPANWGFAVALWVICGPVGMGCLLVAGRNLPAVEYATISYWECVVSLAASALVFAEPLSAATLAGGALIIAGGALPALGALRGTPARAEASTDGDAPALAGDAEPAFAPAVPAAPEADPDLDPRIA</sequence>
<dbReference type="Pfam" id="PF00892">
    <property type="entry name" value="EamA"/>
    <property type="match status" value="2"/>
</dbReference>
<keyword evidence="2" id="KW-1133">Transmembrane helix</keyword>
<feature type="transmembrane region" description="Helical" evidence="2">
    <location>
        <begin position="49"/>
        <end position="71"/>
    </location>
</feature>
<keyword evidence="5" id="KW-1185">Reference proteome</keyword>
<dbReference type="EMBL" id="JAJMLW010000001">
    <property type="protein sequence ID" value="MCI2241215.1"/>
    <property type="molecule type" value="Genomic_DNA"/>
</dbReference>
<comment type="caution">
    <text evidence="4">The sequence shown here is derived from an EMBL/GenBank/DDBJ whole genome shotgun (WGS) entry which is preliminary data.</text>
</comment>
<feature type="transmembrane region" description="Helical" evidence="2">
    <location>
        <begin position="83"/>
        <end position="104"/>
    </location>
</feature>
<feature type="transmembrane region" description="Helical" evidence="2">
    <location>
        <begin position="304"/>
        <end position="324"/>
    </location>
</feature>
<feature type="domain" description="EamA" evidence="3">
    <location>
        <begin position="51"/>
        <end position="155"/>
    </location>
</feature>
<name>A0ABS9WF69_9ACTN</name>
<dbReference type="SUPFAM" id="SSF103481">
    <property type="entry name" value="Multidrug resistance efflux transporter EmrE"/>
    <property type="match status" value="2"/>
</dbReference>
<dbReference type="PANTHER" id="PTHR22911:SF79">
    <property type="entry name" value="MOBA-LIKE NTP TRANSFERASE DOMAIN-CONTAINING PROTEIN"/>
    <property type="match status" value="1"/>
</dbReference>
<feature type="transmembrane region" description="Helical" evidence="2">
    <location>
        <begin position="12"/>
        <end position="29"/>
    </location>
</feature>
<evidence type="ECO:0000313" key="4">
    <source>
        <dbReference type="EMBL" id="MCI2241215.1"/>
    </source>
</evidence>
<dbReference type="InterPro" id="IPR000620">
    <property type="entry name" value="EamA_dom"/>
</dbReference>
<accession>A0ABS9WF69</accession>
<dbReference type="InterPro" id="IPR037185">
    <property type="entry name" value="EmrE-like"/>
</dbReference>
<feature type="transmembrane region" description="Helical" evidence="2">
    <location>
        <begin position="110"/>
        <end position="130"/>
    </location>
</feature>
<evidence type="ECO:0000313" key="5">
    <source>
        <dbReference type="Proteomes" id="UP001430755"/>
    </source>
</evidence>
<keyword evidence="2" id="KW-0472">Membrane</keyword>
<feature type="transmembrane region" description="Helical" evidence="2">
    <location>
        <begin position="281"/>
        <end position="298"/>
    </location>
</feature>
<evidence type="ECO:0000256" key="2">
    <source>
        <dbReference type="SAM" id="Phobius"/>
    </source>
</evidence>
<dbReference type="Proteomes" id="UP001430755">
    <property type="component" value="Unassembled WGS sequence"/>
</dbReference>
<evidence type="ECO:0000256" key="1">
    <source>
        <dbReference type="ARBA" id="ARBA00007362"/>
    </source>
</evidence>
<reference evidence="4" key="1">
    <citation type="submission" date="2021-11" db="EMBL/GenBank/DDBJ databases">
        <title>A Novel Adlercreutzia Species, isolated from a Allomyrina dichotoma larva feces.</title>
        <authorList>
            <person name="Suh M.K."/>
        </authorList>
    </citation>
    <scope>NUCLEOTIDE SEQUENCE</scope>
    <source>
        <strain evidence="4">JBNU-10</strain>
    </source>
</reference>
<feature type="transmembrane region" description="Helical" evidence="2">
    <location>
        <begin position="142"/>
        <end position="160"/>
    </location>
</feature>
<dbReference type="PANTHER" id="PTHR22911">
    <property type="entry name" value="ACYL-MALONYL CONDENSING ENZYME-RELATED"/>
    <property type="match status" value="1"/>
</dbReference>
<keyword evidence="2" id="KW-0812">Transmembrane</keyword>
<organism evidence="4 5">
    <name type="scientific">Adlercreutzia faecimuris</name>
    <dbReference type="NCBI Taxonomy" id="2897341"/>
    <lineage>
        <taxon>Bacteria</taxon>
        <taxon>Bacillati</taxon>
        <taxon>Actinomycetota</taxon>
        <taxon>Coriobacteriia</taxon>
        <taxon>Eggerthellales</taxon>
        <taxon>Eggerthellaceae</taxon>
        <taxon>Adlercreutzia</taxon>
    </lineage>
</organism>
<gene>
    <name evidence="4" type="ORF">LPT13_02465</name>
</gene>
<comment type="similarity">
    <text evidence="1">Belongs to the EamA transporter family.</text>
</comment>
<feature type="transmembrane region" description="Helical" evidence="2">
    <location>
        <begin position="248"/>
        <end position="269"/>
    </location>
</feature>